<name>A0AAP8NLA8_9BACT</name>
<dbReference type="RefSeq" id="WP_102735614.1">
    <property type="nucleotide sequence ID" value="NZ_JAGFOG010000001.1"/>
</dbReference>
<proteinExistence type="predicted"/>
<comment type="caution">
    <text evidence="1">The sequence shown here is derived from an EMBL/GenBank/DDBJ whole genome shotgun (WGS) entry which is preliminary data.</text>
</comment>
<sequence>MVNYYTHKNLNDMIREVEREFPLENSFFPTKNIRNLIANPDYPDDEGRECGEPFLNQRWIDVPAIQWYDNAEFVSFATSRALAYFFPSIIRNSYMEEISRVNNYMADAEEWMMNKLIVVCFSERIRTYVQKEVNYIYRSYTKNQLEIVRKWILFQNKDNYFADSCNNALKILDSEIKNKN</sequence>
<organism evidence="1 2">
    <name type="scientific">Akkermansia muciniphila</name>
    <dbReference type="NCBI Taxonomy" id="239935"/>
    <lineage>
        <taxon>Bacteria</taxon>
        <taxon>Pseudomonadati</taxon>
        <taxon>Verrucomicrobiota</taxon>
        <taxon>Verrucomicrobiia</taxon>
        <taxon>Verrucomicrobiales</taxon>
        <taxon>Akkermansiaceae</taxon>
        <taxon>Akkermansia</taxon>
    </lineage>
</organism>
<evidence type="ECO:0000313" key="1">
    <source>
        <dbReference type="EMBL" id="PNC56301.1"/>
    </source>
</evidence>
<evidence type="ECO:0000313" key="2">
    <source>
        <dbReference type="Proteomes" id="UP000235914"/>
    </source>
</evidence>
<dbReference type="Proteomes" id="UP000235914">
    <property type="component" value="Unassembled WGS sequence"/>
</dbReference>
<dbReference type="EMBL" id="PJKN01000003">
    <property type="protein sequence ID" value="PNC56301.1"/>
    <property type="molecule type" value="Genomic_DNA"/>
</dbReference>
<accession>A0AAP8NLA8</accession>
<gene>
    <name evidence="1" type="ORF">CXU09_06700</name>
</gene>
<protein>
    <submittedName>
        <fullName evidence="1">Uncharacterized protein</fullName>
    </submittedName>
</protein>
<dbReference type="AlphaFoldDB" id="A0AAP8NLA8"/>
<reference evidence="1 2" key="1">
    <citation type="journal article" date="2017" name="BMC Genomics">
        <title>Genome sequencing of 39 Akkermansia muciniphila isolates reveals its population structure, genomic and functional diverisity, and global distribution in mammalian gut microbiotas.</title>
        <authorList>
            <person name="Guo X."/>
            <person name="Li S."/>
            <person name="Zhang J."/>
            <person name="Wu F."/>
            <person name="Li X."/>
            <person name="Wu D."/>
            <person name="Zhang M."/>
            <person name="Ou Z."/>
            <person name="Jie Z."/>
            <person name="Yan Q."/>
            <person name="Li P."/>
            <person name="Yi J."/>
            <person name="Peng Y."/>
        </authorList>
    </citation>
    <scope>NUCLEOTIDE SEQUENCE [LARGE SCALE GENOMIC DNA]</scope>
    <source>
        <strain evidence="1 2">GP43</strain>
    </source>
</reference>